<comment type="caution">
    <text evidence="2">The sequence shown here is derived from an EMBL/GenBank/DDBJ whole genome shotgun (WGS) entry which is preliminary data.</text>
</comment>
<gene>
    <name evidence="2" type="ORF">ACFFHK_03375</name>
</gene>
<dbReference type="RefSeq" id="WP_382369373.1">
    <property type="nucleotide sequence ID" value="NZ_JBHLWB010000003.1"/>
</dbReference>
<dbReference type="EMBL" id="JBHLWB010000003">
    <property type="protein sequence ID" value="MFC0308748.1"/>
    <property type="molecule type" value="Genomic_DNA"/>
</dbReference>
<protein>
    <submittedName>
        <fullName evidence="2">DUF805 domain-containing protein</fullName>
    </submittedName>
</protein>
<keyword evidence="3" id="KW-1185">Reference proteome</keyword>
<feature type="transmembrane region" description="Helical" evidence="1">
    <location>
        <begin position="49"/>
        <end position="68"/>
    </location>
</feature>
<feature type="transmembrane region" description="Helical" evidence="1">
    <location>
        <begin position="108"/>
        <end position="126"/>
    </location>
</feature>
<sequence>MYITQALFSLKGRLNRQGFWIGTGLCATLLFIIANLFPIRSLFQQTTTALLAVIPLIFVGYCWLVIIIKRLHDRGRSGKAITILLVPLCCVLIAPYSQGTMQLILGRYFPIFILAMLLMEWGVFIGQNTENRYGIKGETITFKKG</sequence>
<reference evidence="2 3" key="1">
    <citation type="submission" date="2024-09" db="EMBL/GenBank/DDBJ databases">
        <authorList>
            <person name="Sun Q."/>
            <person name="Mori K."/>
        </authorList>
    </citation>
    <scope>NUCLEOTIDE SEQUENCE [LARGE SCALE GENOMIC DNA]</scope>
    <source>
        <strain evidence="2 3">CCM 7539</strain>
    </source>
</reference>
<keyword evidence="1" id="KW-0472">Membrane</keyword>
<keyword evidence="1" id="KW-0812">Transmembrane</keyword>
<name>A0ABV6GZF7_9PAST</name>
<evidence type="ECO:0000256" key="1">
    <source>
        <dbReference type="SAM" id="Phobius"/>
    </source>
</evidence>
<dbReference type="Proteomes" id="UP001589767">
    <property type="component" value="Unassembled WGS sequence"/>
</dbReference>
<feature type="transmembrane region" description="Helical" evidence="1">
    <location>
        <begin position="80"/>
        <end position="96"/>
    </location>
</feature>
<evidence type="ECO:0000313" key="2">
    <source>
        <dbReference type="EMBL" id="MFC0308748.1"/>
    </source>
</evidence>
<dbReference type="PANTHER" id="PTHR34980">
    <property type="entry name" value="INNER MEMBRANE PROTEIN-RELATED-RELATED"/>
    <property type="match status" value="1"/>
</dbReference>
<dbReference type="PANTHER" id="PTHR34980:SF1">
    <property type="entry name" value="INNER MEMBRANE PROTEIN"/>
    <property type="match status" value="1"/>
</dbReference>
<accession>A0ABV6GZF7</accession>
<organism evidence="2 3">
    <name type="scientific">Gallibacterium trehalosifermentans</name>
    <dbReference type="NCBI Taxonomy" id="516935"/>
    <lineage>
        <taxon>Bacteria</taxon>
        <taxon>Pseudomonadati</taxon>
        <taxon>Pseudomonadota</taxon>
        <taxon>Gammaproteobacteria</taxon>
        <taxon>Pasteurellales</taxon>
        <taxon>Pasteurellaceae</taxon>
        <taxon>Gallibacterium</taxon>
    </lineage>
</organism>
<dbReference type="InterPro" id="IPR008523">
    <property type="entry name" value="DUF805"/>
</dbReference>
<feature type="transmembrane region" description="Helical" evidence="1">
    <location>
        <begin position="18"/>
        <end position="37"/>
    </location>
</feature>
<keyword evidence="1" id="KW-1133">Transmembrane helix</keyword>
<proteinExistence type="predicted"/>
<evidence type="ECO:0000313" key="3">
    <source>
        <dbReference type="Proteomes" id="UP001589767"/>
    </source>
</evidence>
<dbReference type="Pfam" id="PF05656">
    <property type="entry name" value="DUF805"/>
    <property type="match status" value="1"/>
</dbReference>